<name>A0A8T3DXK0_9TELE</name>
<dbReference type="EMBL" id="JAERUA010000005">
    <property type="protein sequence ID" value="KAI1899378.1"/>
    <property type="molecule type" value="Genomic_DNA"/>
</dbReference>
<proteinExistence type="predicted"/>
<gene>
    <name evidence="1" type="ORF">AGOR_G00061160</name>
</gene>
<dbReference type="OrthoDB" id="10433488at2759"/>
<evidence type="ECO:0000313" key="1">
    <source>
        <dbReference type="EMBL" id="KAI1899378.1"/>
    </source>
</evidence>
<sequence length="71" mass="8496">MTDRQCSYLQKDYNFQKRRILNYILALLAECDDPPTLSSRSTGPYWENWLRLERQQCQAWRPDSTIPAQQS</sequence>
<keyword evidence="2" id="KW-1185">Reference proteome</keyword>
<organism evidence="1 2">
    <name type="scientific">Albula goreensis</name>
    <dbReference type="NCBI Taxonomy" id="1534307"/>
    <lineage>
        <taxon>Eukaryota</taxon>
        <taxon>Metazoa</taxon>
        <taxon>Chordata</taxon>
        <taxon>Craniata</taxon>
        <taxon>Vertebrata</taxon>
        <taxon>Euteleostomi</taxon>
        <taxon>Actinopterygii</taxon>
        <taxon>Neopterygii</taxon>
        <taxon>Teleostei</taxon>
        <taxon>Albuliformes</taxon>
        <taxon>Albulidae</taxon>
        <taxon>Albula</taxon>
    </lineage>
</organism>
<comment type="caution">
    <text evidence="1">The sequence shown here is derived from an EMBL/GenBank/DDBJ whole genome shotgun (WGS) entry which is preliminary data.</text>
</comment>
<protein>
    <submittedName>
        <fullName evidence="1">Uncharacterized protein</fullName>
    </submittedName>
</protein>
<evidence type="ECO:0000313" key="2">
    <source>
        <dbReference type="Proteomes" id="UP000829720"/>
    </source>
</evidence>
<dbReference type="Proteomes" id="UP000829720">
    <property type="component" value="Unassembled WGS sequence"/>
</dbReference>
<reference evidence="1" key="1">
    <citation type="submission" date="2021-01" db="EMBL/GenBank/DDBJ databases">
        <authorList>
            <person name="Zahm M."/>
            <person name="Roques C."/>
            <person name="Cabau C."/>
            <person name="Klopp C."/>
            <person name="Donnadieu C."/>
            <person name="Jouanno E."/>
            <person name="Lampietro C."/>
            <person name="Louis A."/>
            <person name="Herpin A."/>
            <person name="Echchiki A."/>
            <person name="Berthelot C."/>
            <person name="Parey E."/>
            <person name="Roest-Crollius H."/>
            <person name="Braasch I."/>
            <person name="Postlethwait J."/>
            <person name="Bobe J."/>
            <person name="Montfort J."/>
            <person name="Bouchez O."/>
            <person name="Begum T."/>
            <person name="Mejri S."/>
            <person name="Adams A."/>
            <person name="Chen W.-J."/>
            <person name="Guiguen Y."/>
        </authorList>
    </citation>
    <scope>NUCLEOTIDE SEQUENCE</scope>
    <source>
        <tissue evidence="1">Blood</tissue>
    </source>
</reference>
<accession>A0A8T3DXK0</accession>
<dbReference type="AlphaFoldDB" id="A0A8T3DXK0"/>